<dbReference type="InterPro" id="IPR035996">
    <property type="entry name" value="4pyrrol_Methylase_sf"/>
</dbReference>
<evidence type="ECO:0000313" key="7">
    <source>
        <dbReference type="EMBL" id="HIS31908.1"/>
    </source>
</evidence>
<dbReference type="InterPro" id="IPR029063">
    <property type="entry name" value="SAM-dependent_MTases_sf"/>
</dbReference>
<reference evidence="7" key="1">
    <citation type="submission" date="2020-10" db="EMBL/GenBank/DDBJ databases">
        <authorList>
            <person name="Gilroy R."/>
        </authorList>
    </citation>
    <scope>NUCLEOTIDE SEQUENCE</scope>
    <source>
        <strain evidence="7">CHK190-19873</strain>
    </source>
</reference>
<dbReference type="Pfam" id="PF00590">
    <property type="entry name" value="TP_methylase"/>
    <property type="match status" value="1"/>
</dbReference>
<dbReference type="NCBIfam" id="TIGR02467">
    <property type="entry name" value="CbiE"/>
    <property type="match status" value="1"/>
</dbReference>
<dbReference type="GO" id="GO:0009236">
    <property type="term" value="P:cobalamin biosynthetic process"/>
    <property type="evidence" value="ECO:0007669"/>
    <property type="project" value="UniProtKB-KW"/>
</dbReference>
<comment type="pathway">
    <text evidence="1">Cofactor biosynthesis; adenosylcobalamin biosynthesis.</text>
</comment>
<keyword evidence="5" id="KW-0949">S-adenosyl-L-methionine</keyword>
<evidence type="ECO:0000313" key="8">
    <source>
        <dbReference type="Proteomes" id="UP000823935"/>
    </source>
</evidence>
<dbReference type="InterPro" id="IPR014776">
    <property type="entry name" value="4pyrrole_Mease_sub2"/>
</dbReference>
<evidence type="ECO:0000256" key="4">
    <source>
        <dbReference type="ARBA" id="ARBA00022679"/>
    </source>
</evidence>
<dbReference type="EC" id="1.3.1.54" evidence="7"/>
<dbReference type="GO" id="GO:0008276">
    <property type="term" value="F:protein methyltransferase activity"/>
    <property type="evidence" value="ECO:0007669"/>
    <property type="project" value="InterPro"/>
</dbReference>
<evidence type="ECO:0000256" key="5">
    <source>
        <dbReference type="ARBA" id="ARBA00022691"/>
    </source>
</evidence>
<proteinExistence type="predicted"/>
<evidence type="ECO:0000259" key="6">
    <source>
        <dbReference type="Pfam" id="PF00590"/>
    </source>
</evidence>
<evidence type="ECO:0000256" key="3">
    <source>
        <dbReference type="ARBA" id="ARBA00022603"/>
    </source>
</evidence>
<dbReference type="PANTHER" id="PTHR43182:SF1">
    <property type="entry name" value="COBALT-PRECORRIN-7 C(5)-METHYLTRANSFERASE"/>
    <property type="match status" value="1"/>
</dbReference>
<dbReference type="Gene3D" id="3.30.950.10">
    <property type="entry name" value="Methyltransferase, Cobalt-precorrin-4 Transmethylase, Domain 2"/>
    <property type="match status" value="1"/>
</dbReference>
<comment type="caution">
    <text evidence="7">The sequence shown here is derived from an EMBL/GenBank/DDBJ whole genome shotgun (WGS) entry which is preliminary data.</text>
</comment>
<organism evidence="7 8">
    <name type="scientific">Candidatus Limivivens intestinipullorum</name>
    <dbReference type="NCBI Taxonomy" id="2840858"/>
    <lineage>
        <taxon>Bacteria</taxon>
        <taxon>Bacillati</taxon>
        <taxon>Bacillota</taxon>
        <taxon>Clostridia</taxon>
        <taxon>Lachnospirales</taxon>
        <taxon>Lachnospiraceae</taxon>
        <taxon>Lachnospiraceae incertae sedis</taxon>
        <taxon>Candidatus Limivivens</taxon>
    </lineage>
</organism>
<dbReference type="SUPFAM" id="SSF53790">
    <property type="entry name" value="Tetrapyrrole methylase"/>
    <property type="match status" value="1"/>
</dbReference>
<evidence type="ECO:0000256" key="2">
    <source>
        <dbReference type="ARBA" id="ARBA00022573"/>
    </source>
</evidence>
<dbReference type="PROSITE" id="PS51014">
    <property type="entry name" value="COBK_CBIJ"/>
    <property type="match status" value="1"/>
</dbReference>
<dbReference type="Gene3D" id="3.40.1010.10">
    <property type="entry name" value="Cobalt-precorrin-4 Transmethylase, Domain 1"/>
    <property type="match status" value="1"/>
</dbReference>
<dbReference type="Proteomes" id="UP000823935">
    <property type="component" value="Unassembled WGS sequence"/>
</dbReference>
<name>A0A9D1JKN9_9FIRM</name>
<dbReference type="SUPFAM" id="SSF53335">
    <property type="entry name" value="S-adenosyl-L-methionine-dependent methyltransferases"/>
    <property type="match status" value="1"/>
</dbReference>
<dbReference type="InterPro" id="IPR000878">
    <property type="entry name" value="4pyrrol_Mease"/>
</dbReference>
<dbReference type="EMBL" id="DVIQ01000060">
    <property type="protein sequence ID" value="HIS31908.1"/>
    <property type="molecule type" value="Genomic_DNA"/>
</dbReference>
<protein>
    <submittedName>
        <fullName evidence="7">Precorrin-6A reductase</fullName>
        <ecNumber evidence="7">1.3.1.54</ecNumber>
    </submittedName>
</protein>
<dbReference type="NCBIfam" id="TIGR00715">
    <property type="entry name" value="precor6x_red"/>
    <property type="match status" value="1"/>
</dbReference>
<feature type="domain" description="Tetrapyrrole methylase" evidence="6">
    <location>
        <begin position="260"/>
        <end position="445"/>
    </location>
</feature>
<dbReference type="GO" id="GO:0032259">
    <property type="term" value="P:methylation"/>
    <property type="evidence" value="ECO:0007669"/>
    <property type="project" value="UniProtKB-KW"/>
</dbReference>
<reference evidence="7" key="2">
    <citation type="journal article" date="2021" name="PeerJ">
        <title>Extensive microbial diversity within the chicken gut microbiome revealed by metagenomics and culture.</title>
        <authorList>
            <person name="Gilroy R."/>
            <person name="Ravi A."/>
            <person name="Getino M."/>
            <person name="Pursley I."/>
            <person name="Horton D.L."/>
            <person name="Alikhan N.F."/>
            <person name="Baker D."/>
            <person name="Gharbi K."/>
            <person name="Hall N."/>
            <person name="Watson M."/>
            <person name="Adriaenssens E.M."/>
            <person name="Foster-Nyarko E."/>
            <person name="Jarju S."/>
            <person name="Secka A."/>
            <person name="Antonio M."/>
            <person name="Oren A."/>
            <person name="Chaudhuri R.R."/>
            <person name="La Ragione R."/>
            <person name="Hildebrand F."/>
            <person name="Pallen M.J."/>
        </authorList>
    </citation>
    <scope>NUCLEOTIDE SEQUENCE</scope>
    <source>
        <strain evidence="7">CHK190-19873</strain>
    </source>
</reference>
<keyword evidence="4" id="KW-0808">Transferase</keyword>
<keyword evidence="2" id="KW-0169">Cobalamin biosynthesis</keyword>
<dbReference type="InterPro" id="IPR050714">
    <property type="entry name" value="Cobalamin_biosynth_MTase"/>
</dbReference>
<dbReference type="Gene3D" id="3.40.50.150">
    <property type="entry name" value="Vaccinia Virus protein VP39"/>
    <property type="match status" value="1"/>
</dbReference>
<dbReference type="AlphaFoldDB" id="A0A9D1JKN9"/>
<sequence length="661" mass="70797">MSSVVIFAGTTEGRELAEFLARQEVRAHAFVATEYGETLLRGGGSLTVHQGRLDEKQMEETLRELKPEAAVDATHPYAAVVSGNIRRAAQAAGIRYIRLLRAEEAVSEEDCVCVDSVEEAAVFLAGTEGKILAATGSKELAKYTAIPGYRERVTARVLSTAEAVAACEKLGFRGKNLICMQGPFSEELNTALLRQIGARWLVTKESGKEGGFGEKIRAAKKAGARVVLIGRPDPAEEGADGFAVRRLLCGLLKIRTKREITLAGIGMGGEGAMTEEARQALNEAELVIGSGRMLAEAHSLGKPCFDSYKAEEIREYVENHPEYERVVILLSGDVGFYSGARKLGQVFADQKIRICCGIASPVYLCGRLSMPWEDVKLLSLHGRAENLIGAVRTNAKVFALAGGGDGVNALCEKLLYYGFSNVTVYVGERLSYPEERIRRGTPEELLGQSFDPLCSVLIENPNPEKRSVCGLEDEAFIRGKVPMTKSEVRSVSLAKLGLTRDAVVYDVGAGTGSVSVEAALLAPEGAVYAVEKKEEAVALLKENRQKFAADNLFVVPGLAPEALEELPAPTHVFIGGSSGNLRQIMELALAKNPGARIVLNAIALETAAEALECVKTLPVKDADICCVTVGKAREVGNYHMMMGQNPVYIISCTGDGTGGAA</sequence>
<dbReference type="PANTHER" id="PTHR43182">
    <property type="entry name" value="COBALT-PRECORRIN-6B C(15)-METHYLTRANSFERASE (DECARBOXYLATING)"/>
    <property type="match status" value="1"/>
</dbReference>
<gene>
    <name evidence="7" type="primary">cobK</name>
    <name evidence="7" type="ORF">IAB44_10240</name>
</gene>
<dbReference type="CDD" id="cd11644">
    <property type="entry name" value="Precorrin-6Y-MT"/>
    <property type="match status" value="1"/>
</dbReference>
<dbReference type="Pfam" id="PF02571">
    <property type="entry name" value="CbiJ"/>
    <property type="match status" value="1"/>
</dbReference>
<dbReference type="NCBIfam" id="TIGR02469">
    <property type="entry name" value="CbiT"/>
    <property type="match status" value="1"/>
</dbReference>
<dbReference type="InterPro" id="IPR014008">
    <property type="entry name" value="Cbl_synth_MTase_CbiT"/>
</dbReference>
<keyword evidence="7" id="KW-0560">Oxidoreductase</keyword>
<dbReference type="InterPro" id="IPR014777">
    <property type="entry name" value="4pyrrole_Mease_sub1"/>
</dbReference>
<accession>A0A9D1JKN9</accession>
<dbReference type="GO" id="GO:0016994">
    <property type="term" value="F:precorrin-6A reductase activity"/>
    <property type="evidence" value="ECO:0007669"/>
    <property type="project" value="UniProtKB-EC"/>
</dbReference>
<dbReference type="InterPro" id="IPR003723">
    <property type="entry name" value="Precorrin-6x_reduct"/>
</dbReference>
<evidence type="ECO:0000256" key="1">
    <source>
        <dbReference type="ARBA" id="ARBA00004953"/>
    </source>
</evidence>
<dbReference type="InterPro" id="IPR012818">
    <property type="entry name" value="CbiE"/>
</dbReference>
<keyword evidence="3" id="KW-0489">Methyltransferase</keyword>
<dbReference type="CDD" id="cd02440">
    <property type="entry name" value="AdoMet_MTases"/>
    <property type="match status" value="1"/>
</dbReference>